<keyword evidence="3" id="KW-0238">DNA-binding</keyword>
<protein>
    <submittedName>
        <fullName evidence="3">DNA-binding helix-turn-helix protein</fullName>
    </submittedName>
</protein>
<dbReference type="HOGENOM" id="CLU_053651_1_1_10"/>
<dbReference type="InterPro" id="IPR010359">
    <property type="entry name" value="IrrE_HExxH"/>
</dbReference>
<dbReference type="SUPFAM" id="SSF47413">
    <property type="entry name" value="lambda repressor-like DNA-binding domains"/>
    <property type="match status" value="1"/>
</dbReference>
<accession>A3XRB0</accession>
<dbReference type="InterPro" id="IPR010982">
    <property type="entry name" value="Lambda_DNA-bd_dom_sf"/>
</dbReference>
<evidence type="ECO:0000256" key="1">
    <source>
        <dbReference type="ARBA" id="ARBA00007227"/>
    </source>
</evidence>
<dbReference type="STRING" id="398720.MED217_18756"/>
<feature type="domain" description="HTH cro/C1-type" evidence="2">
    <location>
        <begin position="6"/>
        <end position="61"/>
    </location>
</feature>
<dbReference type="EMBL" id="AANC01000012">
    <property type="protein sequence ID" value="EAQ47915.1"/>
    <property type="molecule type" value="Genomic_DNA"/>
</dbReference>
<dbReference type="AlphaFoldDB" id="A3XRB0"/>
<dbReference type="GO" id="GO:0003677">
    <property type="term" value="F:DNA binding"/>
    <property type="evidence" value="ECO:0007669"/>
    <property type="project" value="UniProtKB-KW"/>
</dbReference>
<dbReference type="PANTHER" id="PTHR43236">
    <property type="entry name" value="ANTITOXIN HIGA1"/>
    <property type="match status" value="1"/>
</dbReference>
<evidence type="ECO:0000313" key="3">
    <source>
        <dbReference type="EMBL" id="EAQ47915.1"/>
    </source>
</evidence>
<proteinExistence type="inferred from homology"/>
<dbReference type="Pfam" id="PF01381">
    <property type="entry name" value="HTH_3"/>
    <property type="match status" value="1"/>
</dbReference>
<reference evidence="3 4" key="1">
    <citation type="journal article" date="2007" name="Nature">
        <title>Light stimulates growth of proteorhodopsin-containing marine Flavobacteria.</title>
        <authorList>
            <person name="Gomez-Consarnau L."/>
            <person name="Gonzalez J.M."/>
            <person name="Coll-Llado M."/>
            <person name="Gourdon P."/>
            <person name="Pascher T."/>
            <person name="Neutze R."/>
            <person name="Pedros-Alio C."/>
            <person name="Pinhassi J."/>
        </authorList>
    </citation>
    <scope>NUCLEOTIDE SEQUENCE [LARGE SCALE GENOMIC DNA]</scope>
    <source>
        <strain evidence="3 4">MED217</strain>
    </source>
</reference>
<sequence length="350" mass="40543">MNHTQLIFAREYRGYSQTELAKNIDGLSQSNLSKFEKGINVLSDDILMKIIKFLDFPLGFFEQKISIVCENAEYRKRATITKKQRSYLDYTNKLIGFIVDQMSISVEWPEFKLIPIDLEEGYTPEYAASYTRKTLNIKEGDPVNNIFQMLESKGVIVAEIDAFEKFDGVSFLTDEGYPVIAINKNFDNDRKRFSLAHELGHIIMHLAGGFPIPLNRDKEMEANTFASEFLMPAQFVKNALRNLKLSYLADLKRYWLTSMSSIIRRAKDLGCINYDRYRYLNIELSRSGQKKKESIKVPIDKPTLLQNGFNLHFNELGYSLDELCEAFKLPLDILKRIYTENKSDNRLRVA</sequence>
<organism evidence="3 4">
    <name type="scientific">Leeuwenhoekiella blandensis (strain CECT 7118 / CCUG 51940 / KCTC 22103 / MED217)</name>
    <name type="common">Flavobacterium sp. (strain MED217)</name>
    <dbReference type="NCBI Taxonomy" id="398720"/>
    <lineage>
        <taxon>Bacteria</taxon>
        <taxon>Pseudomonadati</taxon>
        <taxon>Bacteroidota</taxon>
        <taxon>Flavobacteriia</taxon>
        <taxon>Flavobacteriales</taxon>
        <taxon>Flavobacteriaceae</taxon>
        <taxon>Leeuwenhoekiella</taxon>
    </lineage>
</organism>
<evidence type="ECO:0000313" key="4">
    <source>
        <dbReference type="Proteomes" id="UP000001601"/>
    </source>
</evidence>
<gene>
    <name evidence="3" type="ORF">MED217_18756</name>
</gene>
<dbReference type="RefSeq" id="WP_009782078.1">
    <property type="nucleotide sequence ID" value="NZ_CH672395.1"/>
</dbReference>
<dbReference type="PROSITE" id="PS50943">
    <property type="entry name" value="HTH_CROC1"/>
    <property type="match status" value="1"/>
</dbReference>
<dbReference type="CDD" id="cd00093">
    <property type="entry name" value="HTH_XRE"/>
    <property type="match status" value="1"/>
</dbReference>
<name>A3XRB0_LEEBM</name>
<dbReference type="InterPro" id="IPR001387">
    <property type="entry name" value="Cro/C1-type_HTH"/>
</dbReference>
<dbReference type="PANTHER" id="PTHR43236:SF1">
    <property type="entry name" value="BLL7220 PROTEIN"/>
    <property type="match status" value="1"/>
</dbReference>
<comment type="similarity">
    <text evidence="1">Belongs to the short-chain fatty acyl-CoA assimilation regulator (ScfR) family.</text>
</comment>
<comment type="caution">
    <text evidence="3">The sequence shown here is derived from an EMBL/GenBank/DDBJ whole genome shotgun (WGS) entry which is preliminary data.</text>
</comment>
<dbReference type="Proteomes" id="UP000001601">
    <property type="component" value="Unassembled WGS sequence"/>
</dbReference>
<dbReference type="eggNOG" id="COG1396">
    <property type="taxonomic scope" value="Bacteria"/>
</dbReference>
<dbReference type="InterPro" id="IPR052345">
    <property type="entry name" value="Rad_response_metalloprotease"/>
</dbReference>
<dbReference type="Pfam" id="PF06114">
    <property type="entry name" value="Peptidase_M78"/>
    <property type="match status" value="1"/>
</dbReference>
<dbReference type="eggNOG" id="COG2856">
    <property type="taxonomic scope" value="Bacteria"/>
</dbReference>
<dbReference type="SMART" id="SM00530">
    <property type="entry name" value="HTH_XRE"/>
    <property type="match status" value="1"/>
</dbReference>
<dbReference type="Gene3D" id="1.10.260.40">
    <property type="entry name" value="lambda repressor-like DNA-binding domains"/>
    <property type="match status" value="1"/>
</dbReference>
<evidence type="ECO:0000259" key="2">
    <source>
        <dbReference type="PROSITE" id="PS50943"/>
    </source>
</evidence>
<keyword evidence="4" id="KW-1185">Reference proteome</keyword>
<dbReference type="Gene3D" id="1.10.10.2910">
    <property type="match status" value="1"/>
</dbReference>